<evidence type="ECO:0000256" key="4">
    <source>
        <dbReference type="ARBA" id="ARBA00022840"/>
    </source>
</evidence>
<evidence type="ECO:0000259" key="8">
    <source>
        <dbReference type="PROSITE" id="PS50011"/>
    </source>
</evidence>
<evidence type="ECO:0000256" key="2">
    <source>
        <dbReference type="ARBA" id="ARBA00022741"/>
    </source>
</evidence>
<dbReference type="InterPro" id="IPR008271">
    <property type="entry name" value="Ser/Thr_kinase_AS"/>
</dbReference>
<dbReference type="PANTHER" id="PTHR11042">
    <property type="entry name" value="EUKARYOTIC TRANSLATION INITIATION FACTOR 2-ALPHA KINASE EIF2-ALPHA KINASE -RELATED"/>
    <property type="match status" value="1"/>
</dbReference>
<keyword evidence="10" id="KW-1185">Reference proteome</keyword>
<comment type="caution">
    <text evidence="9">The sequence shown here is derived from an EMBL/GenBank/DDBJ whole genome shotgun (WGS) entry which is preliminary data.</text>
</comment>
<dbReference type="InterPro" id="IPR050339">
    <property type="entry name" value="CC_SR_Kinase"/>
</dbReference>
<dbReference type="PROSITE" id="PS00107">
    <property type="entry name" value="PROTEIN_KINASE_ATP"/>
    <property type="match status" value="1"/>
</dbReference>
<dbReference type="EMBL" id="BQXS01011362">
    <property type="protein sequence ID" value="GKT37005.1"/>
    <property type="molecule type" value="Genomic_DNA"/>
</dbReference>
<dbReference type="PROSITE" id="PS50011">
    <property type="entry name" value="PROTEIN_KINASE_DOM"/>
    <property type="match status" value="1"/>
</dbReference>
<dbReference type="InterPro" id="IPR011009">
    <property type="entry name" value="Kinase-like_dom_sf"/>
</dbReference>
<comment type="similarity">
    <text evidence="5">Belongs to the protein kinase superfamily. Ser/Thr protein kinase family. GCN2 subfamily.</text>
</comment>
<sequence>MDLDEKDDETYYFVRKSCGPRLSKPVAPSVKLSTGKSSRMTVDMRTKVLFSNEKVTLKDPYQSLFDEFDIDQLVGGGSFAVVYKARWKTDGKVYAVKKTKFPLYSSKQREQLVKEAEAMVVHKSNPHIVHTTRAWIENGHGFVQMEYCSGSVSGLLSYIRRPFKEEMIWLFLADMCVALRDLHSHGYVHTDIKPNNIFIKTIMPSKADKGGLEESLPFQSLFPRLNIDSFVFKLGDFGLATQMEQAEEGDARYASPEALQGSITPEGDMFSLGVSVLELCMDINIPDSGKLFHFIRSDSPFILCDTLNPLGISKELRMITKNLLSHNPKFRP</sequence>
<evidence type="ECO:0000256" key="3">
    <source>
        <dbReference type="ARBA" id="ARBA00022777"/>
    </source>
</evidence>
<feature type="domain" description="Protein kinase" evidence="8">
    <location>
        <begin position="68"/>
        <end position="332"/>
    </location>
</feature>
<evidence type="ECO:0000256" key="5">
    <source>
        <dbReference type="ARBA" id="ARBA00037982"/>
    </source>
</evidence>
<dbReference type="SUPFAM" id="SSF56112">
    <property type="entry name" value="Protein kinase-like (PK-like)"/>
    <property type="match status" value="1"/>
</dbReference>
<name>A0ABQ5KX32_9EUKA</name>
<evidence type="ECO:0000313" key="10">
    <source>
        <dbReference type="Proteomes" id="UP001057375"/>
    </source>
</evidence>
<organism evidence="9 10">
    <name type="scientific">Aduncisulcus paluster</name>
    <dbReference type="NCBI Taxonomy" id="2918883"/>
    <lineage>
        <taxon>Eukaryota</taxon>
        <taxon>Metamonada</taxon>
        <taxon>Carpediemonas-like organisms</taxon>
        <taxon>Aduncisulcus</taxon>
    </lineage>
</organism>
<keyword evidence="1" id="KW-0808">Transferase</keyword>
<dbReference type="PROSITE" id="PS00108">
    <property type="entry name" value="PROTEIN_KINASE_ST"/>
    <property type="match status" value="1"/>
</dbReference>
<dbReference type="Gene3D" id="1.10.510.10">
    <property type="entry name" value="Transferase(Phosphotransferase) domain 1"/>
    <property type="match status" value="1"/>
</dbReference>
<evidence type="ECO:0000313" key="9">
    <source>
        <dbReference type="EMBL" id="GKT37005.1"/>
    </source>
</evidence>
<dbReference type="Gene3D" id="3.30.200.20">
    <property type="entry name" value="Phosphorylase Kinase, domain 1"/>
    <property type="match status" value="1"/>
</dbReference>
<protein>
    <recommendedName>
        <fullName evidence="8">Protein kinase domain-containing protein</fullName>
    </recommendedName>
</protein>
<keyword evidence="3" id="KW-0418">Kinase</keyword>
<feature type="non-terminal residue" evidence="9">
    <location>
        <position position="332"/>
    </location>
</feature>
<feature type="binding site" evidence="6">
    <location>
        <position position="98"/>
    </location>
    <ligand>
        <name>ATP</name>
        <dbReference type="ChEBI" id="CHEBI:30616"/>
    </ligand>
</feature>
<keyword evidence="7" id="KW-0723">Serine/threonine-protein kinase</keyword>
<gene>
    <name evidence="9" type="ORF">ADUPG1_009871</name>
</gene>
<reference evidence="9" key="1">
    <citation type="submission" date="2022-03" db="EMBL/GenBank/DDBJ databases">
        <title>Draft genome sequence of Aduncisulcus paluster, a free-living microaerophilic Fornicata.</title>
        <authorList>
            <person name="Yuyama I."/>
            <person name="Kume K."/>
            <person name="Tamura T."/>
            <person name="Inagaki Y."/>
            <person name="Hashimoto T."/>
        </authorList>
    </citation>
    <scope>NUCLEOTIDE SEQUENCE</scope>
    <source>
        <strain evidence="9">NY0171</strain>
    </source>
</reference>
<dbReference type="Pfam" id="PF00069">
    <property type="entry name" value="Pkinase"/>
    <property type="match status" value="1"/>
</dbReference>
<dbReference type="InterPro" id="IPR017441">
    <property type="entry name" value="Protein_kinase_ATP_BS"/>
</dbReference>
<evidence type="ECO:0000256" key="7">
    <source>
        <dbReference type="RuleBase" id="RU000304"/>
    </source>
</evidence>
<accession>A0ABQ5KX32</accession>
<keyword evidence="2 6" id="KW-0547">Nucleotide-binding</keyword>
<proteinExistence type="inferred from homology"/>
<dbReference type="SMART" id="SM00220">
    <property type="entry name" value="S_TKc"/>
    <property type="match status" value="1"/>
</dbReference>
<evidence type="ECO:0000256" key="6">
    <source>
        <dbReference type="PROSITE-ProRule" id="PRU10141"/>
    </source>
</evidence>
<evidence type="ECO:0000256" key="1">
    <source>
        <dbReference type="ARBA" id="ARBA00022679"/>
    </source>
</evidence>
<keyword evidence="4 6" id="KW-0067">ATP-binding</keyword>
<dbReference type="PANTHER" id="PTHR11042:SF190">
    <property type="entry name" value="MITOSIS INHIBITOR PROTEIN KINASE MIK1"/>
    <property type="match status" value="1"/>
</dbReference>
<dbReference type="InterPro" id="IPR000719">
    <property type="entry name" value="Prot_kinase_dom"/>
</dbReference>
<dbReference type="Proteomes" id="UP001057375">
    <property type="component" value="Unassembled WGS sequence"/>
</dbReference>